<reference evidence="4" key="1">
    <citation type="submission" date="2022-02" db="EMBL/GenBank/DDBJ databases">
        <title>Corynebacterium sp. from urogenital microbiome.</title>
        <authorList>
            <person name="Cappelli E.A."/>
            <person name="Ribeiro T.G."/>
            <person name="Peixe L."/>
        </authorList>
    </citation>
    <scope>NUCLEOTIDE SEQUENCE</scope>
    <source>
        <strain evidence="4">C8Ua_172</strain>
    </source>
</reference>
<evidence type="ECO:0000313" key="4">
    <source>
        <dbReference type="EMBL" id="MCZ9294109.1"/>
    </source>
</evidence>
<comment type="caution">
    <text evidence="4">The sequence shown here is derived from an EMBL/GenBank/DDBJ whole genome shotgun (WGS) entry which is preliminary data.</text>
</comment>
<keyword evidence="2" id="KW-0472">Membrane</keyword>
<dbReference type="AlphaFoldDB" id="A0A9X3RJ56"/>
<dbReference type="Proteomes" id="UP001146468">
    <property type="component" value="Unassembled WGS sequence"/>
</dbReference>
<keyword evidence="2" id="KW-0812">Transmembrane</keyword>
<organism evidence="4 5">
    <name type="scientific">Corynebacterium meitnerae</name>
    <dbReference type="NCBI Taxonomy" id="2913498"/>
    <lineage>
        <taxon>Bacteria</taxon>
        <taxon>Bacillati</taxon>
        <taxon>Actinomycetota</taxon>
        <taxon>Actinomycetes</taxon>
        <taxon>Mycobacteriales</taxon>
        <taxon>Corynebacteriaceae</taxon>
        <taxon>Corynebacterium</taxon>
    </lineage>
</organism>
<protein>
    <recommendedName>
        <fullName evidence="6">Secreted protein</fullName>
    </recommendedName>
</protein>
<evidence type="ECO:0000256" key="1">
    <source>
        <dbReference type="SAM" id="MobiDB-lite"/>
    </source>
</evidence>
<feature type="signal peptide" evidence="3">
    <location>
        <begin position="1"/>
        <end position="26"/>
    </location>
</feature>
<evidence type="ECO:0000313" key="5">
    <source>
        <dbReference type="Proteomes" id="UP001146468"/>
    </source>
</evidence>
<accession>A0A9X3RJ56</accession>
<keyword evidence="3" id="KW-0732">Signal</keyword>
<feature type="compositionally biased region" description="Low complexity" evidence="1">
    <location>
        <begin position="126"/>
        <end position="136"/>
    </location>
</feature>
<keyword evidence="2" id="KW-1133">Transmembrane helix</keyword>
<evidence type="ECO:0008006" key="6">
    <source>
        <dbReference type="Google" id="ProtNLM"/>
    </source>
</evidence>
<sequence length="136" mass="14293">MKKLTAAAVAAAIALSPVTATPQANALTIEDVQRQLGEAAHHAQTSAQNYFSFVFAPVEAPTGYPAGPFYASSVWAQRATLPIIGVFLAVGVVAAPIILIVQAAKGEIDLKEESSQLSSEMSKDLQNQQNNNTQAQ</sequence>
<keyword evidence="5" id="KW-1185">Reference proteome</keyword>
<feature type="region of interest" description="Disordered" evidence="1">
    <location>
        <begin position="112"/>
        <end position="136"/>
    </location>
</feature>
<dbReference type="RefSeq" id="WP_269965534.1">
    <property type="nucleotide sequence ID" value="NZ_JAKMUS010000008.1"/>
</dbReference>
<evidence type="ECO:0000256" key="3">
    <source>
        <dbReference type="SAM" id="SignalP"/>
    </source>
</evidence>
<gene>
    <name evidence="4" type="ORF">L8U60_06375</name>
</gene>
<feature type="transmembrane region" description="Helical" evidence="2">
    <location>
        <begin position="79"/>
        <end position="101"/>
    </location>
</feature>
<name>A0A9X3RJ56_9CORY</name>
<feature type="chain" id="PRO_5040991215" description="Secreted protein" evidence="3">
    <location>
        <begin position="27"/>
        <end position="136"/>
    </location>
</feature>
<evidence type="ECO:0000256" key="2">
    <source>
        <dbReference type="SAM" id="Phobius"/>
    </source>
</evidence>
<proteinExistence type="predicted"/>
<dbReference type="EMBL" id="JAKMUS010000008">
    <property type="protein sequence ID" value="MCZ9294109.1"/>
    <property type="molecule type" value="Genomic_DNA"/>
</dbReference>